<organism evidence="1 2">
    <name type="scientific">Baudoinia panamericana (strain UAMH 10762)</name>
    <name type="common">Angels' share fungus</name>
    <name type="synonym">Baudoinia compniacensis (strain UAMH 10762)</name>
    <dbReference type="NCBI Taxonomy" id="717646"/>
    <lineage>
        <taxon>Eukaryota</taxon>
        <taxon>Fungi</taxon>
        <taxon>Dikarya</taxon>
        <taxon>Ascomycota</taxon>
        <taxon>Pezizomycotina</taxon>
        <taxon>Dothideomycetes</taxon>
        <taxon>Dothideomycetidae</taxon>
        <taxon>Mycosphaerellales</taxon>
        <taxon>Teratosphaeriaceae</taxon>
        <taxon>Baudoinia</taxon>
    </lineage>
</organism>
<dbReference type="HOGENOM" id="CLU_2222746_0_0_1"/>
<evidence type="ECO:0000313" key="2">
    <source>
        <dbReference type="Proteomes" id="UP000011761"/>
    </source>
</evidence>
<dbReference type="RefSeq" id="XP_007681823.1">
    <property type="nucleotide sequence ID" value="XM_007683633.1"/>
</dbReference>
<sequence length="106" mass="11743">MHTYSDAGRLGATYDQLAQRAAGDFQAVALKASGACNSYSNILETLNIMLAQLEDVVKVGRRNALQPYSSEVGFASWRPSSMWSLDHRAYPQTRHAFATHRPKSRA</sequence>
<dbReference type="GeneID" id="19113885"/>
<dbReference type="KEGG" id="bcom:BAUCODRAFT_39764"/>
<name>M2LAX6_BAUPA</name>
<keyword evidence="2" id="KW-1185">Reference proteome</keyword>
<dbReference type="Proteomes" id="UP000011761">
    <property type="component" value="Unassembled WGS sequence"/>
</dbReference>
<accession>M2LAX6</accession>
<dbReference type="AlphaFoldDB" id="M2LAX6"/>
<proteinExistence type="predicted"/>
<dbReference type="EMBL" id="KB445565">
    <property type="protein sequence ID" value="EMC90967.1"/>
    <property type="molecule type" value="Genomic_DNA"/>
</dbReference>
<protein>
    <submittedName>
        <fullName evidence="1">Uncharacterized protein</fullName>
    </submittedName>
</protein>
<evidence type="ECO:0000313" key="1">
    <source>
        <dbReference type="EMBL" id="EMC90967.1"/>
    </source>
</evidence>
<reference evidence="1 2" key="1">
    <citation type="journal article" date="2012" name="PLoS Pathog.">
        <title>Diverse lifestyles and strategies of plant pathogenesis encoded in the genomes of eighteen Dothideomycetes fungi.</title>
        <authorList>
            <person name="Ohm R.A."/>
            <person name="Feau N."/>
            <person name="Henrissat B."/>
            <person name="Schoch C.L."/>
            <person name="Horwitz B.A."/>
            <person name="Barry K.W."/>
            <person name="Condon B.J."/>
            <person name="Copeland A.C."/>
            <person name="Dhillon B."/>
            <person name="Glaser F."/>
            <person name="Hesse C.N."/>
            <person name="Kosti I."/>
            <person name="LaButti K."/>
            <person name="Lindquist E.A."/>
            <person name="Lucas S."/>
            <person name="Salamov A.A."/>
            <person name="Bradshaw R.E."/>
            <person name="Ciuffetti L."/>
            <person name="Hamelin R.C."/>
            <person name="Kema G.H.J."/>
            <person name="Lawrence C."/>
            <person name="Scott J.A."/>
            <person name="Spatafora J.W."/>
            <person name="Turgeon B.G."/>
            <person name="de Wit P.J.G.M."/>
            <person name="Zhong S."/>
            <person name="Goodwin S.B."/>
            <person name="Grigoriev I.V."/>
        </authorList>
    </citation>
    <scope>NUCLEOTIDE SEQUENCE [LARGE SCALE GENOMIC DNA]</scope>
    <source>
        <strain evidence="1 2">UAMH 10762</strain>
    </source>
</reference>
<gene>
    <name evidence="1" type="ORF">BAUCODRAFT_39764</name>
</gene>